<dbReference type="InterPro" id="IPR036237">
    <property type="entry name" value="Xyl_isomerase-like_sf"/>
</dbReference>
<name>A0AAP2DQE5_9BACT</name>
<dbReference type="PANTHER" id="PTHR12110">
    <property type="entry name" value="HYDROXYPYRUVATE ISOMERASE"/>
    <property type="match status" value="1"/>
</dbReference>
<comment type="caution">
    <text evidence="2">The sequence shown here is derived from an EMBL/GenBank/DDBJ whole genome shotgun (WGS) entry which is preliminary data.</text>
</comment>
<sequence>MNRRQAIQTTSATAGLVFFGSQGSAKEKKKTDNKFKFSLNTATIMGQKLGVEKYIDIAARAGYDCIELWVPDLKAYLNNGGSLTALKKLLRDSKLPMVNAIGFAPWMIDDDEQRKAGFKQMREEMEMMAALDCPRIAAPSAGVSATTQLDMFKVGERFKDLIALGRETGVTPQLEFWGASRFFHIGQALMAAAVANDPGARILADVYHLFRGNSGFDGLKMIDGGMIEIFHMNDYPNTIPREKQEDKDRIYPGDGAAPMKQIIADLKNMRGPKILSLELFNREYWNQDPLQVAKTGLEKMR</sequence>
<dbReference type="PANTHER" id="PTHR12110:SF48">
    <property type="entry name" value="BLL3656 PROTEIN"/>
    <property type="match status" value="1"/>
</dbReference>
<dbReference type="GO" id="GO:0016853">
    <property type="term" value="F:isomerase activity"/>
    <property type="evidence" value="ECO:0007669"/>
    <property type="project" value="UniProtKB-KW"/>
</dbReference>
<organism evidence="2 3">
    <name type="scientific">Chryseosolibacter histidini</name>
    <dbReference type="NCBI Taxonomy" id="2782349"/>
    <lineage>
        <taxon>Bacteria</taxon>
        <taxon>Pseudomonadati</taxon>
        <taxon>Bacteroidota</taxon>
        <taxon>Cytophagia</taxon>
        <taxon>Cytophagales</taxon>
        <taxon>Chryseotaleaceae</taxon>
        <taxon>Chryseosolibacter</taxon>
    </lineage>
</organism>
<dbReference type="Proteomes" id="UP001319200">
    <property type="component" value="Unassembled WGS sequence"/>
</dbReference>
<protein>
    <submittedName>
        <fullName evidence="2">Sugar phosphate isomerase/epimerase</fullName>
    </submittedName>
</protein>
<dbReference type="Pfam" id="PF01261">
    <property type="entry name" value="AP_endonuc_2"/>
    <property type="match status" value="1"/>
</dbReference>
<dbReference type="RefSeq" id="WP_254169283.1">
    <property type="nucleotide sequence ID" value="NZ_JAHESF010000044.1"/>
</dbReference>
<gene>
    <name evidence="2" type="ORF">KK083_27135</name>
</gene>
<keyword evidence="2" id="KW-0413">Isomerase</keyword>
<proteinExistence type="predicted"/>
<keyword evidence="3" id="KW-1185">Reference proteome</keyword>
<dbReference type="InterPro" id="IPR013022">
    <property type="entry name" value="Xyl_isomerase-like_TIM-brl"/>
</dbReference>
<dbReference type="EMBL" id="JAHESF010000044">
    <property type="protein sequence ID" value="MBT1700593.1"/>
    <property type="molecule type" value="Genomic_DNA"/>
</dbReference>
<evidence type="ECO:0000313" key="2">
    <source>
        <dbReference type="EMBL" id="MBT1700593.1"/>
    </source>
</evidence>
<dbReference type="InterPro" id="IPR050312">
    <property type="entry name" value="IolE/XylAMocC-like"/>
</dbReference>
<evidence type="ECO:0000259" key="1">
    <source>
        <dbReference type="Pfam" id="PF01261"/>
    </source>
</evidence>
<dbReference type="AlphaFoldDB" id="A0AAP2DQE5"/>
<reference evidence="2 3" key="1">
    <citation type="submission" date="2021-05" db="EMBL/GenBank/DDBJ databases">
        <title>A Polyphasic approach of four new species of the genus Ohtaekwangia: Ohtaekwangia histidinii sp. nov., Ohtaekwangia cretensis sp. nov., Ohtaekwangia indiensis sp. nov., Ohtaekwangia reichenbachii sp. nov. from diverse environment.</title>
        <authorList>
            <person name="Octaviana S."/>
        </authorList>
    </citation>
    <scope>NUCLEOTIDE SEQUENCE [LARGE SCALE GENOMIC DNA]</scope>
    <source>
        <strain evidence="2 3">PWU4</strain>
    </source>
</reference>
<dbReference type="SUPFAM" id="SSF51658">
    <property type="entry name" value="Xylose isomerase-like"/>
    <property type="match status" value="1"/>
</dbReference>
<dbReference type="Gene3D" id="3.20.20.150">
    <property type="entry name" value="Divalent-metal-dependent TIM barrel enzymes"/>
    <property type="match status" value="1"/>
</dbReference>
<feature type="domain" description="Xylose isomerase-like TIM barrel" evidence="1">
    <location>
        <begin position="55"/>
        <end position="300"/>
    </location>
</feature>
<feature type="non-terminal residue" evidence="2">
    <location>
        <position position="301"/>
    </location>
</feature>
<evidence type="ECO:0000313" key="3">
    <source>
        <dbReference type="Proteomes" id="UP001319200"/>
    </source>
</evidence>
<accession>A0AAP2DQE5</accession>